<proteinExistence type="predicted"/>
<dbReference type="Pfam" id="PF00440">
    <property type="entry name" value="TetR_N"/>
    <property type="match status" value="1"/>
</dbReference>
<dbReference type="PRINTS" id="PR00455">
    <property type="entry name" value="HTHTETR"/>
</dbReference>
<accession>A0A6J4NMP7</accession>
<feature type="domain" description="HTH tetR-type" evidence="3">
    <location>
        <begin position="14"/>
        <end position="74"/>
    </location>
</feature>
<protein>
    <submittedName>
        <fullName evidence="4">Transcriptional regulator, AcrR family</fullName>
    </submittedName>
</protein>
<dbReference type="AlphaFoldDB" id="A0A6J4NMP7"/>
<evidence type="ECO:0000259" key="3">
    <source>
        <dbReference type="PROSITE" id="PS50977"/>
    </source>
</evidence>
<feature type="DNA-binding region" description="H-T-H motif" evidence="2">
    <location>
        <begin position="37"/>
        <end position="56"/>
    </location>
</feature>
<dbReference type="GO" id="GO:0000976">
    <property type="term" value="F:transcription cis-regulatory region binding"/>
    <property type="evidence" value="ECO:0007669"/>
    <property type="project" value="TreeGrafter"/>
</dbReference>
<dbReference type="InterPro" id="IPR009057">
    <property type="entry name" value="Homeodomain-like_sf"/>
</dbReference>
<dbReference type="Pfam" id="PF17920">
    <property type="entry name" value="TetR_C_16"/>
    <property type="match status" value="1"/>
</dbReference>
<dbReference type="SUPFAM" id="SSF46689">
    <property type="entry name" value="Homeodomain-like"/>
    <property type="match status" value="1"/>
</dbReference>
<dbReference type="InterPro" id="IPR036271">
    <property type="entry name" value="Tet_transcr_reg_TetR-rel_C_sf"/>
</dbReference>
<dbReference type="InterPro" id="IPR050109">
    <property type="entry name" value="HTH-type_TetR-like_transc_reg"/>
</dbReference>
<keyword evidence="1 2" id="KW-0238">DNA-binding</keyword>
<dbReference type="InterPro" id="IPR041678">
    <property type="entry name" value="TetR_C_16"/>
</dbReference>
<dbReference type="Gene3D" id="1.10.357.10">
    <property type="entry name" value="Tetracycline Repressor, domain 2"/>
    <property type="match status" value="1"/>
</dbReference>
<dbReference type="PANTHER" id="PTHR30055">
    <property type="entry name" value="HTH-TYPE TRANSCRIPTIONAL REGULATOR RUTR"/>
    <property type="match status" value="1"/>
</dbReference>
<organism evidence="4">
    <name type="scientific">uncultured Nocardioides sp</name>
    <dbReference type="NCBI Taxonomy" id="198441"/>
    <lineage>
        <taxon>Bacteria</taxon>
        <taxon>Bacillati</taxon>
        <taxon>Actinomycetota</taxon>
        <taxon>Actinomycetes</taxon>
        <taxon>Propionibacteriales</taxon>
        <taxon>Nocardioidaceae</taxon>
        <taxon>Nocardioides</taxon>
        <taxon>environmental samples</taxon>
    </lineage>
</organism>
<name>A0A6J4NMP7_9ACTN</name>
<dbReference type="InterPro" id="IPR001647">
    <property type="entry name" value="HTH_TetR"/>
</dbReference>
<evidence type="ECO:0000256" key="1">
    <source>
        <dbReference type="ARBA" id="ARBA00023125"/>
    </source>
</evidence>
<evidence type="ECO:0000313" key="4">
    <source>
        <dbReference type="EMBL" id="CAA9391953.1"/>
    </source>
</evidence>
<evidence type="ECO:0000256" key="2">
    <source>
        <dbReference type="PROSITE-ProRule" id="PRU00335"/>
    </source>
</evidence>
<dbReference type="EMBL" id="CADCUM010000094">
    <property type="protein sequence ID" value="CAA9391953.1"/>
    <property type="molecule type" value="Genomic_DNA"/>
</dbReference>
<sequence length="197" mass="20942">MSVRPSRGRRPGAPDTRADVLAAARASFAEKGFRGTTIRAVAAAAGVDPALVHHYFRTKDDLFVAALELPMDPRQLFAPVVAQGPDGAGERLLRTALSVWDDPAVQPQLLAVARSILSEDGGRLLKEGFLPVVIGPVLAALTRDRPEERVPLVATQVIGLIVARYVIAVPAVAELPAEDLVARVGPVLQHYLTGDLP</sequence>
<dbReference type="PROSITE" id="PS50977">
    <property type="entry name" value="HTH_TETR_2"/>
    <property type="match status" value="1"/>
</dbReference>
<dbReference type="SUPFAM" id="SSF48498">
    <property type="entry name" value="Tetracyclin repressor-like, C-terminal domain"/>
    <property type="match status" value="1"/>
</dbReference>
<dbReference type="PANTHER" id="PTHR30055:SF235">
    <property type="entry name" value="TRANSCRIPTIONAL REGULATORY PROTEIN"/>
    <property type="match status" value="1"/>
</dbReference>
<reference evidence="4" key="1">
    <citation type="submission" date="2020-02" db="EMBL/GenBank/DDBJ databases">
        <authorList>
            <person name="Meier V. D."/>
        </authorList>
    </citation>
    <scope>NUCLEOTIDE SEQUENCE</scope>
    <source>
        <strain evidence="4">AVDCRST_MAG32</strain>
    </source>
</reference>
<dbReference type="Gene3D" id="1.10.10.60">
    <property type="entry name" value="Homeodomain-like"/>
    <property type="match status" value="1"/>
</dbReference>
<dbReference type="GO" id="GO:0003700">
    <property type="term" value="F:DNA-binding transcription factor activity"/>
    <property type="evidence" value="ECO:0007669"/>
    <property type="project" value="TreeGrafter"/>
</dbReference>
<gene>
    <name evidence="4" type="ORF">AVDCRST_MAG32-2384</name>
</gene>